<evidence type="ECO:0000256" key="1">
    <source>
        <dbReference type="ARBA" id="ARBA00007884"/>
    </source>
</evidence>
<dbReference type="PANTHER" id="PTHR13194">
    <property type="entry name" value="COMPLEX I INTERMEDIATE-ASSOCIATED PROTEIN 30"/>
    <property type="match status" value="1"/>
</dbReference>
<reference evidence="3 4" key="1">
    <citation type="submission" date="2020-05" db="EMBL/GenBank/DDBJ databases">
        <title>The draft genome sequence of Maribacter arenosus CAU 1321.</title>
        <authorList>
            <person name="Mu L."/>
        </authorList>
    </citation>
    <scope>NUCLEOTIDE SEQUENCE [LARGE SCALE GENOMIC DNA]</scope>
    <source>
        <strain evidence="3 4">CAU 1321</strain>
    </source>
</reference>
<sequence>MDQDNTLLIADFKNKGDISEWYVVDDGVMGGLSQGTFTSTDLGNALYTGTVRTENNGGFSSVRYGFSTKGVSKYLFVTLRIKGDGKSYQFRIKEDRSQRYSYITTFKTSGGWETIKLPLATFYPSFRGYSLNKPNFSSDKIEEIAILIGNKTKESFSLEIESIYLE</sequence>
<feature type="domain" description="NADH:ubiquinone oxidoreductase intermediate-associated protein 30" evidence="2">
    <location>
        <begin position="11"/>
        <end position="160"/>
    </location>
</feature>
<keyword evidence="4" id="KW-1185">Reference proteome</keyword>
<name>A0ABR7VB60_9FLAO</name>
<evidence type="ECO:0000259" key="2">
    <source>
        <dbReference type="Pfam" id="PF08547"/>
    </source>
</evidence>
<dbReference type="Pfam" id="PF08547">
    <property type="entry name" value="CIA30"/>
    <property type="match status" value="1"/>
</dbReference>
<dbReference type="InterPro" id="IPR008979">
    <property type="entry name" value="Galactose-bd-like_sf"/>
</dbReference>
<accession>A0ABR7VB60</accession>
<dbReference type="Gene3D" id="2.60.120.430">
    <property type="entry name" value="Galactose-binding lectin"/>
    <property type="match status" value="1"/>
</dbReference>
<comment type="caution">
    <text evidence="3">The sequence shown here is derived from an EMBL/GenBank/DDBJ whole genome shotgun (WGS) entry which is preliminary data.</text>
</comment>
<dbReference type="PANTHER" id="PTHR13194:SF19">
    <property type="entry name" value="NAD(P)-BINDING ROSSMANN-FOLD SUPERFAMILY PROTEIN"/>
    <property type="match status" value="1"/>
</dbReference>
<dbReference type="InterPro" id="IPR039131">
    <property type="entry name" value="NDUFAF1"/>
</dbReference>
<dbReference type="Proteomes" id="UP000598350">
    <property type="component" value="Unassembled WGS sequence"/>
</dbReference>
<organism evidence="3 4">
    <name type="scientific">Maribacter arenosus</name>
    <dbReference type="NCBI Taxonomy" id="1854708"/>
    <lineage>
        <taxon>Bacteria</taxon>
        <taxon>Pseudomonadati</taxon>
        <taxon>Bacteroidota</taxon>
        <taxon>Flavobacteriia</taxon>
        <taxon>Flavobacteriales</taxon>
        <taxon>Flavobacteriaceae</taxon>
        <taxon>Maribacter</taxon>
    </lineage>
</organism>
<evidence type="ECO:0000313" key="4">
    <source>
        <dbReference type="Proteomes" id="UP000598350"/>
    </source>
</evidence>
<proteinExistence type="inferred from homology"/>
<dbReference type="SUPFAM" id="SSF49785">
    <property type="entry name" value="Galactose-binding domain-like"/>
    <property type="match status" value="1"/>
</dbReference>
<gene>
    <name evidence="3" type="ORF">HPE63_02340</name>
</gene>
<evidence type="ECO:0000313" key="3">
    <source>
        <dbReference type="EMBL" id="MBD0849493.1"/>
    </source>
</evidence>
<dbReference type="InterPro" id="IPR013857">
    <property type="entry name" value="NADH-UbQ_OxRdtase-assoc_prot30"/>
</dbReference>
<protein>
    <submittedName>
        <fullName evidence="3">CIA30 family protein</fullName>
    </submittedName>
</protein>
<dbReference type="EMBL" id="JABTCG010000001">
    <property type="protein sequence ID" value="MBD0849493.1"/>
    <property type="molecule type" value="Genomic_DNA"/>
</dbReference>
<comment type="similarity">
    <text evidence="1">Belongs to the CIA30 family.</text>
</comment>